<name>A0A9J5XPA7_SOLCO</name>
<organism evidence="1 2">
    <name type="scientific">Solanum commersonii</name>
    <name type="common">Commerson's wild potato</name>
    <name type="synonym">Commerson's nightshade</name>
    <dbReference type="NCBI Taxonomy" id="4109"/>
    <lineage>
        <taxon>Eukaryota</taxon>
        <taxon>Viridiplantae</taxon>
        <taxon>Streptophyta</taxon>
        <taxon>Embryophyta</taxon>
        <taxon>Tracheophyta</taxon>
        <taxon>Spermatophyta</taxon>
        <taxon>Magnoliopsida</taxon>
        <taxon>eudicotyledons</taxon>
        <taxon>Gunneridae</taxon>
        <taxon>Pentapetalae</taxon>
        <taxon>asterids</taxon>
        <taxon>lamiids</taxon>
        <taxon>Solanales</taxon>
        <taxon>Solanaceae</taxon>
        <taxon>Solanoideae</taxon>
        <taxon>Solaneae</taxon>
        <taxon>Solanum</taxon>
    </lineage>
</organism>
<evidence type="ECO:0000313" key="2">
    <source>
        <dbReference type="Proteomes" id="UP000824120"/>
    </source>
</evidence>
<sequence>MRPNEAAYIVCELFASPKRNRAAEKTKKRRPDDRLTHWASCQMTMILPNVPVCQALNEKIKSGMERSSRCVTE</sequence>
<protein>
    <submittedName>
        <fullName evidence="1">Uncharacterized protein</fullName>
    </submittedName>
</protein>
<dbReference type="EMBL" id="JACXVP010000008">
    <property type="protein sequence ID" value="KAG5589650.1"/>
    <property type="molecule type" value="Genomic_DNA"/>
</dbReference>
<gene>
    <name evidence="1" type="ORF">H5410_040164</name>
</gene>
<reference evidence="1 2" key="1">
    <citation type="submission" date="2020-09" db="EMBL/GenBank/DDBJ databases">
        <title>De no assembly of potato wild relative species, Solanum commersonii.</title>
        <authorList>
            <person name="Cho K."/>
        </authorList>
    </citation>
    <scope>NUCLEOTIDE SEQUENCE [LARGE SCALE GENOMIC DNA]</scope>
    <source>
        <strain evidence="1">LZ3.2</strain>
        <tissue evidence="1">Leaf</tissue>
    </source>
</reference>
<dbReference type="AlphaFoldDB" id="A0A9J5XPA7"/>
<keyword evidence="2" id="KW-1185">Reference proteome</keyword>
<comment type="caution">
    <text evidence="1">The sequence shown here is derived from an EMBL/GenBank/DDBJ whole genome shotgun (WGS) entry which is preliminary data.</text>
</comment>
<evidence type="ECO:0000313" key="1">
    <source>
        <dbReference type="EMBL" id="KAG5589650.1"/>
    </source>
</evidence>
<dbReference type="Proteomes" id="UP000824120">
    <property type="component" value="Chromosome 8"/>
</dbReference>
<accession>A0A9J5XPA7</accession>
<proteinExistence type="predicted"/>